<evidence type="ECO:0000313" key="1">
    <source>
        <dbReference type="EMBL" id="EIJ66151.1"/>
    </source>
</evidence>
<comment type="caution">
    <text evidence="1">The sequence shown here is derived from an EMBL/GenBank/DDBJ whole genome shotgun (WGS) entry which is preliminary data.</text>
</comment>
<accession>I3D358</accession>
<organism evidence="1 2">
    <name type="scientific">Candidatus Nitrosopumilus salarius BD31</name>
    <dbReference type="NCBI Taxonomy" id="859350"/>
    <lineage>
        <taxon>Archaea</taxon>
        <taxon>Nitrososphaerota</taxon>
        <taxon>Nitrososphaeria</taxon>
        <taxon>Nitrosopumilales</taxon>
        <taxon>Nitrosopumilaceae</taxon>
        <taxon>Nitrosopumilus</taxon>
    </lineage>
</organism>
<sequence length="52" mass="5932">MFNHNLKIRIVISVIPFGSDYASLSLSILNLSASNEKYLQIPLEFIYKSDNN</sequence>
<evidence type="ECO:0000313" key="2">
    <source>
        <dbReference type="Proteomes" id="UP000003423"/>
    </source>
</evidence>
<name>I3D358_9ARCH</name>
<proteinExistence type="predicted"/>
<dbReference type="EMBL" id="AEXL02000083">
    <property type="protein sequence ID" value="EIJ66151.1"/>
    <property type="molecule type" value="Genomic_DNA"/>
</dbReference>
<dbReference type="Proteomes" id="UP000003423">
    <property type="component" value="Unassembled WGS sequence"/>
</dbReference>
<reference evidence="1 2" key="1">
    <citation type="journal article" date="2012" name="J. Bacteriol.">
        <title>Genome sequence of "Candidatus Nitrosopumilus salaria" BD31, an ammonia-oxidizing archaeon from the San Francisco Bay estuary.</title>
        <authorList>
            <person name="Mosier A.C."/>
            <person name="Allen E.E."/>
            <person name="Kim M."/>
            <person name="Ferriera S."/>
            <person name="Francis C.A."/>
        </authorList>
    </citation>
    <scope>NUCLEOTIDE SEQUENCE [LARGE SCALE GENOMIC DNA]</scope>
    <source>
        <strain evidence="1 2">BD31</strain>
    </source>
</reference>
<dbReference type="AlphaFoldDB" id="I3D358"/>
<protein>
    <submittedName>
        <fullName evidence="1">Uncharacterized protein</fullName>
    </submittedName>
</protein>
<gene>
    <name evidence="1" type="ORF">BD31_I1613</name>
</gene>
<dbReference type="PATRIC" id="fig|859350.6.peg.817"/>
<keyword evidence="2" id="KW-1185">Reference proteome</keyword>